<dbReference type="NCBIfam" id="TIGR00254">
    <property type="entry name" value="GGDEF"/>
    <property type="match status" value="1"/>
</dbReference>
<name>A0ABR9ZR68_9FIRM</name>
<sequence length="681" mass="78982">MSQNRQSPKKFHFFENKWMPSASSPLWASLKITITYTIFGVLWILLSDKILLFVSSSADQFYRISLYKGWLYIMVTAFLLFSLIYKRIKTDYDLTRRLDLQFKSLQKAKTTLSDNILELKTREYELKASKERYQLLLEGVNDGIWDWDIKSGIFIVSNKFFEILGYEVLETPHFTMEEFEKILHPNEKNTVLNQIYAYLDQNMTLYDTQFRLKTQSNGYIWVQNTGKAIWDSEGNAIKMVGAIKDITDAKKTQDKIEYLAYYDHITGLPNRARLDEVVNNLIAQKHQVGLIYLDIDNFKMINDLVGHNQGDLLLKQMASKFHDLKLHYYMLSRISGDEFGFIIIDFDHEDTLIELSEQILKIIRTPWTLIGREFHLSCSIGISYTPDHGDTFETLFRKADTAMYASKNNGKNQTTVFRDLLHDEILEYVELQSNLKNALTAGEFELYYQPQFNMNTNEMIGSEALLRWNSPDKGIIPPDRFIGIAEKTGFIIELGDWVIKEVCRHIQEWEERKLNYGKVSINLSGVQILSSAFLNHIDEIFAAYDIAPKKIVFEITENVAIDDSITTIAKLEALRALHFEVALDDFGTNYSSLSYLKKLPIDYLKLDKSFVYSLGQDDKTGAITESIIYMAHRIGLKVIAEGVEKLEHMEILKKFNCDFAQGYLFSRPVSKSDFERIYLED</sequence>
<dbReference type="Gene3D" id="3.30.450.20">
    <property type="entry name" value="PAS domain"/>
    <property type="match status" value="1"/>
</dbReference>
<protein>
    <submittedName>
        <fullName evidence="6">EAL domain-containing protein</fullName>
    </submittedName>
</protein>
<dbReference type="PROSITE" id="PS50113">
    <property type="entry name" value="PAC"/>
    <property type="match status" value="1"/>
</dbReference>
<dbReference type="InterPro" id="IPR013655">
    <property type="entry name" value="PAS_fold_3"/>
</dbReference>
<dbReference type="Gene3D" id="3.20.20.450">
    <property type="entry name" value="EAL domain"/>
    <property type="match status" value="1"/>
</dbReference>
<dbReference type="RefSeq" id="WP_194701186.1">
    <property type="nucleotide sequence ID" value="NZ_JADKNH010000004.1"/>
</dbReference>
<dbReference type="Proteomes" id="UP000614200">
    <property type="component" value="Unassembled WGS sequence"/>
</dbReference>
<dbReference type="InterPro" id="IPR000700">
    <property type="entry name" value="PAS-assoc_C"/>
</dbReference>
<dbReference type="InterPro" id="IPR035919">
    <property type="entry name" value="EAL_sf"/>
</dbReference>
<dbReference type="CDD" id="cd01949">
    <property type="entry name" value="GGDEF"/>
    <property type="match status" value="1"/>
</dbReference>
<accession>A0ABR9ZR68</accession>
<dbReference type="SUPFAM" id="SSF55073">
    <property type="entry name" value="Nucleotide cyclase"/>
    <property type="match status" value="1"/>
</dbReference>
<dbReference type="InterPro" id="IPR001633">
    <property type="entry name" value="EAL_dom"/>
</dbReference>
<feature type="transmembrane region" description="Helical" evidence="1">
    <location>
        <begin position="66"/>
        <end position="85"/>
    </location>
</feature>
<keyword evidence="1" id="KW-1133">Transmembrane helix</keyword>
<dbReference type="SMART" id="SM00052">
    <property type="entry name" value="EAL"/>
    <property type="match status" value="1"/>
</dbReference>
<dbReference type="Pfam" id="PF00563">
    <property type="entry name" value="EAL"/>
    <property type="match status" value="1"/>
</dbReference>
<dbReference type="SUPFAM" id="SSF55785">
    <property type="entry name" value="PYP-like sensor domain (PAS domain)"/>
    <property type="match status" value="1"/>
</dbReference>
<dbReference type="InterPro" id="IPR035965">
    <property type="entry name" value="PAS-like_dom_sf"/>
</dbReference>
<dbReference type="InterPro" id="IPR000160">
    <property type="entry name" value="GGDEF_dom"/>
</dbReference>
<dbReference type="InterPro" id="IPR043128">
    <property type="entry name" value="Rev_trsase/Diguanyl_cyclase"/>
</dbReference>
<dbReference type="CDD" id="cd01948">
    <property type="entry name" value="EAL"/>
    <property type="match status" value="1"/>
</dbReference>
<dbReference type="InterPro" id="IPR029787">
    <property type="entry name" value="Nucleotide_cyclase"/>
</dbReference>
<dbReference type="InterPro" id="IPR000014">
    <property type="entry name" value="PAS"/>
</dbReference>
<reference evidence="6 7" key="1">
    <citation type="submission" date="2020-11" db="EMBL/GenBank/DDBJ databases">
        <title>Fusibacter basophilias sp. nov.</title>
        <authorList>
            <person name="Qiu D."/>
        </authorList>
    </citation>
    <scope>NUCLEOTIDE SEQUENCE [LARGE SCALE GENOMIC DNA]</scope>
    <source>
        <strain evidence="6 7">Q10-2</strain>
    </source>
</reference>
<dbReference type="CDD" id="cd00130">
    <property type="entry name" value="PAS"/>
    <property type="match status" value="1"/>
</dbReference>
<dbReference type="Pfam" id="PF00990">
    <property type="entry name" value="GGDEF"/>
    <property type="match status" value="1"/>
</dbReference>
<keyword evidence="7" id="KW-1185">Reference proteome</keyword>
<organism evidence="6 7">
    <name type="scientific">Fusibacter ferrireducens</name>
    <dbReference type="NCBI Taxonomy" id="2785058"/>
    <lineage>
        <taxon>Bacteria</taxon>
        <taxon>Bacillati</taxon>
        <taxon>Bacillota</taxon>
        <taxon>Clostridia</taxon>
        <taxon>Eubacteriales</taxon>
        <taxon>Eubacteriales Family XII. Incertae Sedis</taxon>
        <taxon>Fusibacter</taxon>
    </lineage>
</organism>
<feature type="domain" description="PAC" evidence="3">
    <location>
        <begin position="206"/>
        <end position="258"/>
    </location>
</feature>
<gene>
    <name evidence="6" type="ORF">ISU02_07445</name>
</gene>
<dbReference type="Pfam" id="PF08447">
    <property type="entry name" value="PAS_3"/>
    <property type="match status" value="1"/>
</dbReference>
<feature type="transmembrane region" description="Helical" evidence="1">
    <location>
        <begin position="26"/>
        <end position="46"/>
    </location>
</feature>
<keyword evidence="1" id="KW-0472">Membrane</keyword>
<feature type="domain" description="PAS" evidence="2">
    <location>
        <begin position="129"/>
        <end position="202"/>
    </location>
</feature>
<evidence type="ECO:0000256" key="1">
    <source>
        <dbReference type="SAM" id="Phobius"/>
    </source>
</evidence>
<evidence type="ECO:0000313" key="6">
    <source>
        <dbReference type="EMBL" id="MBF4692948.1"/>
    </source>
</evidence>
<comment type="caution">
    <text evidence="6">The sequence shown here is derived from an EMBL/GenBank/DDBJ whole genome shotgun (WGS) entry which is preliminary data.</text>
</comment>
<dbReference type="SUPFAM" id="SSF141868">
    <property type="entry name" value="EAL domain-like"/>
    <property type="match status" value="1"/>
</dbReference>
<dbReference type="PROSITE" id="PS50883">
    <property type="entry name" value="EAL"/>
    <property type="match status" value="1"/>
</dbReference>
<evidence type="ECO:0000259" key="5">
    <source>
        <dbReference type="PROSITE" id="PS50887"/>
    </source>
</evidence>
<dbReference type="PROSITE" id="PS50887">
    <property type="entry name" value="GGDEF"/>
    <property type="match status" value="1"/>
</dbReference>
<feature type="domain" description="GGDEF" evidence="5">
    <location>
        <begin position="286"/>
        <end position="419"/>
    </location>
</feature>
<dbReference type="SMART" id="SM00267">
    <property type="entry name" value="GGDEF"/>
    <property type="match status" value="1"/>
</dbReference>
<dbReference type="NCBIfam" id="TIGR00229">
    <property type="entry name" value="sensory_box"/>
    <property type="match status" value="1"/>
</dbReference>
<evidence type="ECO:0000259" key="4">
    <source>
        <dbReference type="PROSITE" id="PS50883"/>
    </source>
</evidence>
<dbReference type="PANTHER" id="PTHR44757:SF2">
    <property type="entry name" value="BIOFILM ARCHITECTURE MAINTENANCE PROTEIN MBAA"/>
    <property type="match status" value="1"/>
</dbReference>
<dbReference type="InterPro" id="IPR001610">
    <property type="entry name" value="PAC"/>
</dbReference>
<dbReference type="PROSITE" id="PS50112">
    <property type="entry name" value="PAS"/>
    <property type="match status" value="1"/>
</dbReference>
<evidence type="ECO:0000313" key="7">
    <source>
        <dbReference type="Proteomes" id="UP000614200"/>
    </source>
</evidence>
<proteinExistence type="predicted"/>
<evidence type="ECO:0000259" key="3">
    <source>
        <dbReference type="PROSITE" id="PS50113"/>
    </source>
</evidence>
<dbReference type="EMBL" id="JADKNH010000004">
    <property type="protein sequence ID" value="MBF4692948.1"/>
    <property type="molecule type" value="Genomic_DNA"/>
</dbReference>
<dbReference type="PANTHER" id="PTHR44757">
    <property type="entry name" value="DIGUANYLATE CYCLASE DGCP"/>
    <property type="match status" value="1"/>
</dbReference>
<feature type="domain" description="EAL" evidence="4">
    <location>
        <begin position="428"/>
        <end position="681"/>
    </location>
</feature>
<dbReference type="Gene3D" id="3.30.70.270">
    <property type="match status" value="1"/>
</dbReference>
<dbReference type="SMART" id="SM00086">
    <property type="entry name" value="PAC"/>
    <property type="match status" value="1"/>
</dbReference>
<dbReference type="InterPro" id="IPR052155">
    <property type="entry name" value="Biofilm_reg_signaling"/>
</dbReference>
<keyword evidence="1" id="KW-0812">Transmembrane</keyword>
<evidence type="ECO:0000259" key="2">
    <source>
        <dbReference type="PROSITE" id="PS50112"/>
    </source>
</evidence>